<dbReference type="GO" id="GO:0009451">
    <property type="term" value="P:RNA modification"/>
    <property type="evidence" value="ECO:0007669"/>
    <property type="project" value="InterPro"/>
</dbReference>
<protein>
    <recommendedName>
        <fullName evidence="5">Pentatricopeptide repeat-containing protein</fullName>
    </recommendedName>
</protein>
<name>A0A8T2VHK1_CERRI</name>
<accession>A0A8T2VHK1</accession>
<dbReference type="AlphaFoldDB" id="A0A8T2VHK1"/>
<dbReference type="PROSITE" id="PS51375">
    <property type="entry name" value="PPR"/>
    <property type="match status" value="4"/>
</dbReference>
<dbReference type="Proteomes" id="UP000825935">
    <property type="component" value="Chromosome 1"/>
</dbReference>
<feature type="repeat" description="PPR" evidence="2">
    <location>
        <begin position="153"/>
        <end position="187"/>
    </location>
</feature>
<dbReference type="InterPro" id="IPR046960">
    <property type="entry name" value="PPR_At4g14850-like_plant"/>
</dbReference>
<dbReference type="Pfam" id="PF01535">
    <property type="entry name" value="PPR"/>
    <property type="match status" value="4"/>
</dbReference>
<dbReference type="FunFam" id="1.25.40.10:FF:000344">
    <property type="entry name" value="Pentatricopeptide repeat-containing protein"/>
    <property type="match status" value="1"/>
</dbReference>
<dbReference type="NCBIfam" id="TIGR00756">
    <property type="entry name" value="PPR"/>
    <property type="match status" value="3"/>
</dbReference>
<dbReference type="Pfam" id="PF13041">
    <property type="entry name" value="PPR_2"/>
    <property type="match status" value="3"/>
</dbReference>
<proteinExistence type="predicted"/>
<feature type="repeat" description="PPR" evidence="2">
    <location>
        <begin position="322"/>
        <end position="356"/>
    </location>
</feature>
<dbReference type="InterPro" id="IPR011990">
    <property type="entry name" value="TPR-like_helical_dom_sf"/>
</dbReference>
<dbReference type="InterPro" id="IPR002885">
    <property type="entry name" value="PPR_rpt"/>
</dbReference>
<sequence length="556" mass="61284">MPWDFRCVHRSPSVHFFCSLSWASANLAQRGDNLIPRGGLPSQFEGSSTRKNDERLGFLASLRACAKAKDLERGCQVHEDMLRRGLLDECSNALITMYAQCGALNKAKQLFDVLGNKDVFTWTALIGGCAQNGQDLDALTYFELMKQTDFFPDAVTYTCVLKACGNMGDLRRGETIHEDIATQGLLLQNIELGNALVSMYAKCGAFMKARQVLEHLPFRNTVSWSALIAGYVQQGEDENALNCFNQMLREGHASNSVTLMCILKACSNLRAVDRGEQIHLQLVKAGLPREDIMLATALVDMYAKSGAIAKAWQVLDEAPMWDTASWNALISGSLEQGEAEKALEFFKQMDKKGLHPTAVTFICALKACGIMGALDEGKRIHDRIEKEGLLQTDIILGNALVDMYVKLGAVSAAHKVLKGLRVRDTISWNSFIAGLDMSHATYLLCCLEEMEADGFSPNAATLSCVLSSCCRSGLVDDAQLYFLTMTTKYCVKPDFEHFTCIIDLLGRAGHLDKAAELLKIIGITDVKVWSTLLSACQRWGNVNVGRWVFEEALQVA</sequence>
<evidence type="ECO:0008006" key="5">
    <source>
        <dbReference type="Google" id="ProtNLM"/>
    </source>
</evidence>
<feature type="repeat" description="PPR" evidence="2">
    <location>
        <begin position="118"/>
        <end position="152"/>
    </location>
</feature>
<dbReference type="Gene3D" id="1.25.40.10">
    <property type="entry name" value="Tetratricopeptide repeat domain"/>
    <property type="match status" value="3"/>
</dbReference>
<dbReference type="GO" id="GO:0048731">
    <property type="term" value="P:system development"/>
    <property type="evidence" value="ECO:0007669"/>
    <property type="project" value="UniProtKB-ARBA"/>
</dbReference>
<keyword evidence="1" id="KW-0677">Repeat</keyword>
<evidence type="ECO:0000256" key="1">
    <source>
        <dbReference type="ARBA" id="ARBA00022737"/>
    </source>
</evidence>
<evidence type="ECO:0000313" key="4">
    <source>
        <dbReference type="Proteomes" id="UP000825935"/>
    </source>
</evidence>
<feature type="repeat" description="PPR" evidence="2">
    <location>
        <begin position="220"/>
        <end position="254"/>
    </location>
</feature>
<dbReference type="FunFam" id="1.25.40.10:FF:000158">
    <property type="entry name" value="pentatricopeptide repeat-containing protein At2g33680"/>
    <property type="match status" value="1"/>
</dbReference>
<reference evidence="3" key="1">
    <citation type="submission" date="2021-08" db="EMBL/GenBank/DDBJ databases">
        <title>WGS assembly of Ceratopteris richardii.</title>
        <authorList>
            <person name="Marchant D.B."/>
            <person name="Chen G."/>
            <person name="Jenkins J."/>
            <person name="Shu S."/>
            <person name="Leebens-Mack J."/>
            <person name="Grimwood J."/>
            <person name="Schmutz J."/>
            <person name="Soltis P."/>
            <person name="Soltis D."/>
            <person name="Chen Z.-H."/>
        </authorList>
    </citation>
    <scope>NUCLEOTIDE SEQUENCE</scope>
    <source>
        <strain evidence="3">Whitten #5841</strain>
        <tissue evidence="3">Leaf</tissue>
    </source>
</reference>
<dbReference type="FunFam" id="1.25.40.10:FF:000343">
    <property type="entry name" value="Pentatricopeptide repeat-containing protein At3g58590"/>
    <property type="match status" value="1"/>
</dbReference>
<dbReference type="GO" id="GO:0003723">
    <property type="term" value="F:RNA binding"/>
    <property type="evidence" value="ECO:0007669"/>
    <property type="project" value="InterPro"/>
</dbReference>
<dbReference type="PANTHER" id="PTHR47926">
    <property type="entry name" value="PENTATRICOPEPTIDE REPEAT-CONTAINING PROTEIN"/>
    <property type="match status" value="1"/>
</dbReference>
<dbReference type="OrthoDB" id="185373at2759"/>
<keyword evidence="4" id="KW-1185">Reference proteome</keyword>
<organism evidence="3 4">
    <name type="scientific">Ceratopteris richardii</name>
    <name type="common">Triangle waterfern</name>
    <dbReference type="NCBI Taxonomy" id="49495"/>
    <lineage>
        <taxon>Eukaryota</taxon>
        <taxon>Viridiplantae</taxon>
        <taxon>Streptophyta</taxon>
        <taxon>Embryophyta</taxon>
        <taxon>Tracheophyta</taxon>
        <taxon>Polypodiopsida</taxon>
        <taxon>Polypodiidae</taxon>
        <taxon>Polypodiales</taxon>
        <taxon>Pteridineae</taxon>
        <taxon>Pteridaceae</taxon>
        <taxon>Parkerioideae</taxon>
        <taxon>Ceratopteris</taxon>
    </lineage>
</organism>
<gene>
    <name evidence="3" type="ORF">KP509_01G062600</name>
</gene>
<comment type="caution">
    <text evidence="3">The sequence shown here is derived from an EMBL/GenBank/DDBJ whole genome shotgun (WGS) entry which is preliminary data.</text>
</comment>
<dbReference type="EMBL" id="CM035406">
    <property type="protein sequence ID" value="KAH7446568.1"/>
    <property type="molecule type" value="Genomic_DNA"/>
</dbReference>
<evidence type="ECO:0000256" key="2">
    <source>
        <dbReference type="PROSITE-ProRule" id="PRU00708"/>
    </source>
</evidence>
<evidence type="ECO:0000313" key="3">
    <source>
        <dbReference type="EMBL" id="KAH7446568.1"/>
    </source>
</evidence>